<dbReference type="GO" id="GO:0016878">
    <property type="term" value="F:acid-thiol ligase activity"/>
    <property type="evidence" value="ECO:0007669"/>
    <property type="project" value="UniProtKB-ARBA"/>
</dbReference>
<feature type="domain" description="AMP-dependent synthetase/ligase" evidence="1">
    <location>
        <begin position="9"/>
        <end position="363"/>
    </location>
</feature>
<evidence type="ECO:0000259" key="2">
    <source>
        <dbReference type="Pfam" id="PF13193"/>
    </source>
</evidence>
<dbReference type="Pfam" id="PF00501">
    <property type="entry name" value="AMP-binding"/>
    <property type="match status" value="1"/>
</dbReference>
<protein>
    <submittedName>
        <fullName evidence="3">Long-chain-fatty-acid--CoA ligase</fullName>
    </submittedName>
</protein>
<dbReference type="InterPro" id="IPR050237">
    <property type="entry name" value="ATP-dep_AMP-bd_enzyme"/>
</dbReference>
<evidence type="ECO:0000313" key="4">
    <source>
        <dbReference type="Proteomes" id="UP000264006"/>
    </source>
</evidence>
<feature type="domain" description="AMP-binding enzyme C-terminal" evidence="2">
    <location>
        <begin position="423"/>
        <end position="504"/>
    </location>
</feature>
<keyword evidence="3" id="KW-0436">Ligase</keyword>
<dbReference type="Gene3D" id="3.40.50.12780">
    <property type="entry name" value="N-terminal domain of ligase-like"/>
    <property type="match status" value="1"/>
</dbReference>
<dbReference type="InterPro" id="IPR025110">
    <property type="entry name" value="AMP-bd_C"/>
</dbReference>
<proteinExistence type="predicted"/>
<dbReference type="Gene3D" id="3.30.300.30">
    <property type="match status" value="1"/>
</dbReference>
<dbReference type="InterPro" id="IPR042099">
    <property type="entry name" value="ANL_N_sf"/>
</dbReference>
<sequence length="522" mass="55105">MVTTLLGHVAVNPRGTALVDARGVTTWSVLNDRCNRWIWVLRGLGIGPGDRVAVMAGNRRESWEVFLACLHTGVVVVPVSWELDVEGVAHILRHSGARVLVVEFATVDIAMLAVTHVDTVEAVLDLDAPIDQARSAEHALAQVPAVEPDGQVAGGPMFYTSGTTGAAKGVLSAGLGGAGQPVESLAATAAAVCGGVGFPPDGTAMIVGPSYHSGQFVLATFPLLFGQTLVIHRAPDPAAVLREIDRRQVTNLLLLPKDFIDLLALPDRVRDGFSGRSLRVVLHGGAPCPPDVKRRMIEWFGPVVTEYYGATEGGLFALASSAEWARVPGTVGRVLPFLECRVVDAAGQEVETGQEGVLYFRNRSGAAFSYHGDPDRTAAAHLEPGLFTVGDVGHLDADGFLFVSGREAHLLTVEGQRVHPNRVEQVLSAHAAVADVAAFAGPHPSGPGDCIHLAVIPVADQSGATNADTVVDDLLVFAAERLPAAAVPRRIHVVDTIPRSSAGKILRHELRTTLAERPYTTS</sequence>
<dbReference type="InterPro" id="IPR045851">
    <property type="entry name" value="AMP-bd_C_sf"/>
</dbReference>
<name>A0A346Y4C3_9ACTN</name>
<accession>A0A346Y4C3</accession>
<evidence type="ECO:0000313" key="3">
    <source>
        <dbReference type="EMBL" id="AXV09320.1"/>
    </source>
</evidence>
<dbReference type="OrthoDB" id="9803968at2"/>
<gene>
    <name evidence="3" type="ORF">DVS28_a4659</name>
</gene>
<dbReference type="AlphaFoldDB" id="A0A346Y4C3"/>
<keyword evidence="4" id="KW-1185">Reference proteome</keyword>
<dbReference type="InterPro" id="IPR000873">
    <property type="entry name" value="AMP-dep_synth/lig_dom"/>
</dbReference>
<dbReference type="RefSeq" id="WP_114593518.1">
    <property type="nucleotide sequence ID" value="NZ_CP031165.1"/>
</dbReference>
<evidence type="ECO:0000259" key="1">
    <source>
        <dbReference type="Pfam" id="PF00501"/>
    </source>
</evidence>
<dbReference type="KEGG" id="euz:DVS28_a4659"/>
<dbReference type="PANTHER" id="PTHR43767:SF1">
    <property type="entry name" value="NONRIBOSOMAL PEPTIDE SYNTHASE PES1 (EUROFUNG)-RELATED"/>
    <property type="match status" value="1"/>
</dbReference>
<dbReference type="EMBL" id="CP031165">
    <property type="protein sequence ID" value="AXV09320.1"/>
    <property type="molecule type" value="Genomic_DNA"/>
</dbReference>
<organism evidence="3 4">
    <name type="scientific">Euzebya pacifica</name>
    <dbReference type="NCBI Taxonomy" id="1608957"/>
    <lineage>
        <taxon>Bacteria</taxon>
        <taxon>Bacillati</taxon>
        <taxon>Actinomycetota</taxon>
        <taxon>Nitriliruptoria</taxon>
        <taxon>Euzebyales</taxon>
    </lineage>
</organism>
<dbReference type="SUPFAM" id="SSF56801">
    <property type="entry name" value="Acetyl-CoA synthetase-like"/>
    <property type="match status" value="1"/>
</dbReference>
<dbReference type="PANTHER" id="PTHR43767">
    <property type="entry name" value="LONG-CHAIN-FATTY-ACID--COA LIGASE"/>
    <property type="match status" value="1"/>
</dbReference>
<reference evidence="3 4" key="1">
    <citation type="submission" date="2018-09" db="EMBL/GenBank/DDBJ databases">
        <title>Complete genome sequence of Euzebya sp. DY32-46 isolated from seawater of Pacific Ocean.</title>
        <authorList>
            <person name="Xu L."/>
            <person name="Wu Y.-H."/>
            <person name="Xu X.-W."/>
        </authorList>
    </citation>
    <scope>NUCLEOTIDE SEQUENCE [LARGE SCALE GENOMIC DNA]</scope>
    <source>
        <strain evidence="3 4">DY32-46</strain>
    </source>
</reference>
<dbReference type="Pfam" id="PF13193">
    <property type="entry name" value="AMP-binding_C"/>
    <property type="match status" value="1"/>
</dbReference>
<dbReference type="Proteomes" id="UP000264006">
    <property type="component" value="Chromosome"/>
</dbReference>